<evidence type="ECO:0000313" key="4">
    <source>
        <dbReference type="Proteomes" id="UP001597347"/>
    </source>
</evidence>
<dbReference type="RefSeq" id="WP_377933156.1">
    <property type="nucleotide sequence ID" value="NZ_JBHUEA010000007.1"/>
</dbReference>
<dbReference type="EMBL" id="JBHUEA010000007">
    <property type="protein sequence ID" value="MFD1721171.1"/>
    <property type="molecule type" value="Genomic_DNA"/>
</dbReference>
<keyword evidence="4" id="KW-1185">Reference proteome</keyword>
<dbReference type="Proteomes" id="UP001597347">
    <property type="component" value="Unassembled WGS sequence"/>
</dbReference>
<protein>
    <submittedName>
        <fullName evidence="3">Uncharacterized protein</fullName>
    </submittedName>
</protein>
<keyword evidence="2" id="KW-1133">Transmembrane helix</keyword>
<evidence type="ECO:0000256" key="1">
    <source>
        <dbReference type="SAM" id="MobiDB-lite"/>
    </source>
</evidence>
<gene>
    <name evidence="3" type="ORF">ACFSBI_06370</name>
</gene>
<feature type="region of interest" description="Disordered" evidence="1">
    <location>
        <begin position="1"/>
        <end position="117"/>
    </location>
</feature>
<keyword evidence="2" id="KW-0472">Membrane</keyword>
<sequence>MADTDPQRGPEDDPERDPGTATPADEDAERVRAADVRQQQRADEAAEDPERTRVIETAPDDDAEGRHAAEPTPQDEAAEDRAADRALAERREETGAPVAAEEQPVLEPARESAPVAPKREGNRLVGTAWALLAAGLFQVVYFAALAGLIALLVLPQAGWAQVGPVVSAQLQQYLGSAFAWLPVLFFFLLFELAVLLFDRAGRFFYVVSSLVVGVVTYVASVLLISILTRGSIGDTATLEQTFLVPQFILVGLVAREVMLWTGVAIGARGTRVRKRNRAAQQAYRDELAER</sequence>
<proteinExistence type="predicted"/>
<feature type="compositionally biased region" description="Basic and acidic residues" evidence="1">
    <location>
        <begin position="79"/>
        <end position="94"/>
    </location>
</feature>
<keyword evidence="2" id="KW-0812">Transmembrane</keyword>
<evidence type="ECO:0000313" key="3">
    <source>
        <dbReference type="EMBL" id="MFD1721171.1"/>
    </source>
</evidence>
<organism evidence="3 4">
    <name type="scientific">Amnibacterium endophyticum</name>
    <dbReference type="NCBI Taxonomy" id="2109337"/>
    <lineage>
        <taxon>Bacteria</taxon>
        <taxon>Bacillati</taxon>
        <taxon>Actinomycetota</taxon>
        <taxon>Actinomycetes</taxon>
        <taxon>Micrococcales</taxon>
        <taxon>Microbacteriaceae</taxon>
        <taxon>Amnibacterium</taxon>
    </lineage>
</organism>
<comment type="caution">
    <text evidence="3">The sequence shown here is derived from an EMBL/GenBank/DDBJ whole genome shotgun (WGS) entry which is preliminary data.</text>
</comment>
<feature type="transmembrane region" description="Helical" evidence="2">
    <location>
        <begin position="247"/>
        <end position="267"/>
    </location>
</feature>
<feature type="compositionally biased region" description="Basic and acidic residues" evidence="1">
    <location>
        <begin position="1"/>
        <end position="11"/>
    </location>
</feature>
<feature type="transmembrane region" description="Helical" evidence="2">
    <location>
        <begin position="173"/>
        <end position="196"/>
    </location>
</feature>
<feature type="transmembrane region" description="Helical" evidence="2">
    <location>
        <begin position="128"/>
        <end position="153"/>
    </location>
</feature>
<name>A0ABW4LCW1_9MICO</name>
<feature type="compositionally biased region" description="Basic and acidic residues" evidence="1">
    <location>
        <begin position="29"/>
        <end position="54"/>
    </location>
</feature>
<reference evidence="4" key="1">
    <citation type="journal article" date="2019" name="Int. J. Syst. Evol. Microbiol.">
        <title>The Global Catalogue of Microorganisms (GCM) 10K type strain sequencing project: providing services to taxonomists for standard genome sequencing and annotation.</title>
        <authorList>
            <consortium name="The Broad Institute Genomics Platform"/>
            <consortium name="The Broad Institute Genome Sequencing Center for Infectious Disease"/>
            <person name="Wu L."/>
            <person name="Ma J."/>
        </authorList>
    </citation>
    <scope>NUCLEOTIDE SEQUENCE [LARGE SCALE GENOMIC DNA]</scope>
    <source>
        <strain evidence="4">CGMCC 1.12471</strain>
    </source>
</reference>
<accession>A0ABW4LCW1</accession>
<feature type="transmembrane region" description="Helical" evidence="2">
    <location>
        <begin position="203"/>
        <end position="227"/>
    </location>
</feature>
<evidence type="ECO:0000256" key="2">
    <source>
        <dbReference type="SAM" id="Phobius"/>
    </source>
</evidence>